<accession>A0A4U5UCY1</accession>
<dbReference type="PANTHER" id="PTHR28624">
    <property type="entry name" value="COILED-COIL DOMAIN-CONTAINING PROTEIN 51"/>
    <property type="match status" value="1"/>
</dbReference>
<protein>
    <submittedName>
        <fullName evidence="3">Coiled-coil domain-containing protein 51</fullName>
    </submittedName>
</protein>
<dbReference type="Proteomes" id="UP000298787">
    <property type="component" value="Chromosome 5"/>
</dbReference>
<evidence type="ECO:0000256" key="2">
    <source>
        <dbReference type="SAM" id="MobiDB-lite"/>
    </source>
</evidence>
<feature type="region of interest" description="Disordered" evidence="2">
    <location>
        <begin position="588"/>
        <end position="609"/>
    </location>
</feature>
<dbReference type="InterPro" id="IPR037660">
    <property type="entry name" value="CCDC51"/>
</dbReference>
<dbReference type="PANTHER" id="PTHR28624:SF1">
    <property type="entry name" value="MITOCHONDRIAL POTASSIUM CHANNEL"/>
    <property type="match status" value="1"/>
</dbReference>
<evidence type="ECO:0000313" key="3">
    <source>
        <dbReference type="EMBL" id="TKS71870.1"/>
    </source>
</evidence>
<feature type="region of interest" description="Disordered" evidence="2">
    <location>
        <begin position="15"/>
        <end position="184"/>
    </location>
</feature>
<keyword evidence="1" id="KW-0175">Coiled coil</keyword>
<proteinExistence type="predicted"/>
<feature type="compositionally biased region" description="Basic and acidic residues" evidence="2">
    <location>
        <begin position="36"/>
        <end position="45"/>
    </location>
</feature>
<feature type="coiled-coil region" evidence="1">
    <location>
        <begin position="357"/>
        <end position="418"/>
    </location>
</feature>
<dbReference type="EMBL" id="CM014082">
    <property type="protein sequence ID" value="TKS71870.1"/>
    <property type="molecule type" value="Genomic_DNA"/>
</dbReference>
<dbReference type="AlphaFoldDB" id="A0A4U5UCY1"/>
<keyword evidence="4" id="KW-1185">Reference proteome</keyword>
<gene>
    <name evidence="3" type="ORF">D9C73_004678</name>
</gene>
<reference evidence="3 4" key="1">
    <citation type="submission" date="2019-01" db="EMBL/GenBank/DDBJ databases">
        <title>Genome Assembly of Collichthys lucidus.</title>
        <authorList>
            <person name="Cai M."/>
            <person name="Xiao S."/>
        </authorList>
    </citation>
    <scope>NUCLEOTIDE SEQUENCE [LARGE SCALE GENOMIC DNA]</scope>
    <source>
        <strain evidence="3">JT15FE1705JMU</strain>
        <tissue evidence="3">Muscle</tissue>
    </source>
</reference>
<name>A0A4U5UCY1_COLLU</name>
<dbReference type="STRING" id="240159.A0A4U5UCY1"/>
<feature type="compositionally biased region" description="Pro residues" evidence="2">
    <location>
        <begin position="270"/>
        <end position="281"/>
    </location>
</feature>
<feature type="compositionally biased region" description="Basic and acidic residues" evidence="2">
    <location>
        <begin position="166"/>
        <end position="175"/>
    </location>
</feature>
<sequence>MFLRFVKTAAAAWKETQQTKKSDPGEAQTTSKLKHVRDGVRDNHETASGTTTRRRQGQPRDGVRDNHETASSGTPTRRRQGHLRDGVWATYETPSGPRQGHVRDDVRAAYETTSRPRTRRRQGRLRDDVKAAYETTSRPRTRRRQGHLRDDVWATSGPRTRRRQGRVRDDVRAEYETPSGPRTRRRLGRVRDDVKAAYETTSRPRTRRRVCLLVIPRGPFPAALAFSASMAFWYRGAQICLWAHGSTSLSRLSVPSRITPVRTYSALHQPDPPPPANPVPPDGKGGAEVVKERAVAALKYAGDLGRQWGRMSAQKAAASVNYWWERYEEFVGLNEVRVAQTKVTEAEAAFMVARGMVREAHASLEALQVRLKEVRDRLDRVSREEAHYLELATLEHKLLQEERRLRTAYENAEGSEREKFALFSAGVRESHEKERTRAERTKNWSVIGSVLGALIGVMGSTYVNRVRLQELKSLLLAAQKGPESLQEALRVQAGNHRSQQDELRTLIDNLRLALSDALTQRDLSLQDKAGRTSGSPAVPLSTLSDLLLSSQKTESLLESLSPQLGQLEQGLGRVEGELSVVKKLIETRPQAEPQAEPQAGQLQSAAPERVDQWESEAVLRRLEETQRTLGERIRTNTVYNAVFTYTATATPPGLIVRFLTS</sequence>
<evidence type="ECO:0000256" key="1">
    <source>
        <dbReference type="SAM" id="Coils"/>
    </source>
</evidence>
<feature type="compositionally biased region" description="Low complexity" evidence="2">
    <location>
        <begin position="590"/>
        <end position="599"/>
    </location>
</feature>
<evidence type="ECO:0000313" key="4">
    <source>
        <dbReference type="Proteomes" id="UP000298787"/>
    </source>
</evidence>
<feature type="region of interest" description="Disordered" evidence="2">
    <location>
        <begin position="265"/>
        <end position="286"/>
    </location>
</feature>
<organism evidence="3 4">
    <name type="scientific">Collichthys lucidus</name>
    <name type="common">Big head croaker</name>
    <name type="synonym">Sciaena lucida</name>
    <dbReference type="NCBI Taxonomy" id="240159"/>
    <lineage>
        <taxon>Eukaryota</taxon>
        <taxon>Metazoa</taxon>
        <taxon>Chordata</taxon>
        <taxon>Craniata</taxon>
        <taxon>Vertebrata</taxon>
        <taxon>Euteleostomi</taxon>
        <taxon>Actinopterygii</taxon>
        <taxon>Neopterygii</taxon>
        <taxon>Teleostei</taxon>
        <taxon>Neoteleostei</taxon>
        <taxon>Acanthomorphata</taxon>
        <taxon>Eupercaria</taxon>
        <taxon>Sciaenidae</taxon>
        <taxon>Collichthys</taxon>
    </lineage>
</organism>